<evidence type="ECO:0000313" key="4">
    <source>
        <dbReference type="EMBL" id="CAB4849842.1"/>
    </source>
</evidence>
<dbReference type="AlphaFoldDB" id="A0A6J6Z6M6"/>
<sequence length="87" mass="10056">MQRLDDLGDHTTYPHYPWGWAFAGNTPFQRWKRETHEGGIGDPLIVRWPEMVDQGTVRDQYVHAIIDVSGTPYVDVAGDIERAWMTQ</sequence>
<evidence type="ECO:0000313" key="1">
    <source>
        <dbReference type="EMBL" id="CAB4365673.1"/>
    </source>
</evidence>
<dbReference type="EMBL" id="CAFBIY010000043">
    <property type="protein sequence ID" value="CAB4849842.1"/>
    <property type="molecule type" value="Genomic_DNA"/>
</dbReference>
<dbReference type="EMBL" id="CAFBMT010000042">
    <property type="protein sequence ID" value="CAB4959374.1"/>
    <property type="molecule type" value="Genomic_DNA"/>
</dbReference>
<dbReference type="EMBL" id="CAEZYF010000030">
    <property type="protein sequence ID" value="CAB4744016.1"/>
    <property type="molecule type" value="Genomic_DNA"/>
</dbReference>
<evidence type="ECO:0000313" key="3">
    <source>
        <dbReference type="EMBL" id="CAB4815216.1"/>
    </source>
</evidence>
<evidence type="ECO:0000313" key="2">
    <source>
        <dbReference type="EMBL" id="CAB4744016.1"/>
    </source>
</evidence>
<protein>
    <submittedName>
        <fullName evidence="3">Unannotated protein</fullName>
    </submittedName>
</protein>
<evidence type="ECO:0000313" key="5">
    <source>
        <dbReference type="EMBL" id="CAB4959374.1"/>
    </source>
</evidence>
<organism evidence="3">
    <name type="scientific">freshwater metagenome</name>
    <dbReference type="NCBI Taxonomy" id="449393"/>
    <lineage>
        <taxon>unclassified sequences</taxon>
        <taxon>metagenomes</taxon>
        <taxon>ecological metagenomes</taxon>
    </lineage>
</organism>
<dbReference type="Gene3D" id="3.40.720.10">
    <property type="entry name" value="Alkaline Phosphatase, subunit A"/>
    <property type="match status" value="1"/>
</dbReference>
<gene>
    <name evidence="2" type="ORF">UFOPK2656_03109</name>
    <name evidence="3" type="ORF">UFOPK3099_01018</name>
    <name evidence="4" type="ORF">UFOPK3267_01009</name>
    <name evidence="5" type="ORF">UFOPK3651_03405</name>
    <name evidence="1" type="ORF">UFOPK4189_03415</name>
</gene>
<dbReference type="InterPro" id="IPR017850">
    <property type="entry name" value="Alkaline_phosphatase_core_sf"/>
</dbReference>
<dbReference type="EMBL" id="CAFAAV010000061">
    <property type="protein sequence ID" value="CAB4815216.1"/>
    <property type="molecule type" value="Genomic_DNA"/>
</dbReference>
<dbReference type="EMBL" id="CAESGF010000040">
    <property type="protein sequence ID" value="CAB4365673.1"/>
    <property type="molecule type" value="Genomic_DNA"/>
</dbReference>
<name>A0A6J6Z6M6_9ZZZZ</name>
<reference evidence="3" key="1">
    <citation type="submission" date="2020-05" db="EMBL/GenBank/DDBJ databases">
        <authorList>
            <person name="Chiriac C."/>
            <person name="Salcher M."/>
            <person name="Ghai R."/>
            <person name="Kavagutti S V."/>
        </authorList>
    </citation>
    <scope>NUCLEOTIDE SEQUENCE</scope>
</reference>
<dbReference type="SUPFAM" id="SSF53649">
    <property type="entry name" value="Alkaline phosphatase-like"/>
    <property type="match status" value="1"/>
</dbReference>
<accession>A0A6J6Z6M6</accession>
<proteinExistence type="predicted"/>